<evidence type="ECO:0000256" key="12">
    <source>
        <dbReference type="ARBA" id="ARBA00023239"/>
    </source>
</evidence>
<evidence type="ECO:0000256" key="11">
    <source>
        <dbReference type="ARBA" id="ARBA00023235"/>
    </source>
</evidence>
<dbReference type="PANTHER" id="PTHR23309">
    <property type="entry name" value="3-HYDROXYACYL-COA DEHYROGENASE"/>
    <property type="match status" value="1"/>
</dbReference>
<comment type="subcellular location">
    <subcellularLocation>
        <location evidence="1">Peroxisome</location>
    </subcellularLocation>
</comment>
<dbReference type="InterPro" id="IPR036291">
    <property type="entry name" value="NAD(P)-bd_dom_sf"/>
</dbReference>
<evidence type="ECO:0000259" key="16">
    <source>
        <dbReference type="Pfam" id="PF00725"/>
    </source>
</evidence>
<feature type="domain" description="3-hydroxyacyl-CoA dehydrogenase C-terminal" evidence="16">
    <location>
        <begin position="476"/>
        <end position="569"/>
    </location>
</feature>
<accession>A0A917F9I3</accession>
<dbReference type="SUPFAM" id="SSF48179">
    <property type="entry name" value="6-phosphogluconate dehydrogenase C-terminal domain-like"/>
    <property type="match status" value="2"/>
</dbReference>
<evidence type="ECO:0000256" key="3">
    <source>
        <dbReference type="ARBA" id="ARBA00008750"/>
    </source>
</evidence>
<evidence type="ECO:0000256" key="2">
    <source>
        <dbReference type="ARBA" id="ARBA00005005"/>
    </source>
</evidence>
<evidence type="ECO:0000256" key="10">
    <source>
        <dbReference type="ARBA" id="ARBA00023140"/>
    </source>
</evidence>
<evidence type="ECO:0000256" key="1">
    <source>
        <dbReference type="ARBA" id="ARBA00004275"/>
    </source>
</evidence>
<dbReference type="InterPro" id="IPR001753">
    <property type="entry name" value="Enoyl-CoA_hydra/iso"/>
</dbReference>
<dbReference type="GO" id="GO:0070403">
    <property type="term" value="F:NAD+ binding"/>
    <property type="evidence" value="ECO:0007669"/>
    <property type="project" value="InterPro"/>
</dbReference>
<dbReference type="GO" id="GO:0003857">
    <property type="term" value="F:(3S)-3-hydroxyacyl-CoA dehydrogenase (NAD+) activity"/>
    <property type="evidence" value="ECO:0007669"/>
    <property type="project" value="UniProtKB-EC"/>
</dbReference>
<keyword evidence="8" id="KW-0520">NAD</keyword>
<dbReference type="FunFam" id="3.40.50.720:FF:000009">
    <property type="entry name" value="Fatty oxidation complex, alpha subunit"/>
    <property type="match status" value="1"/>
</dbReference>
<keyword evidence="13" id="KW-0511">Multifunctional enzyme</keyword>
<dbReference type="EMBL" id="BMHV01000005">
    <property type="protein sequence ID" value="GGF58386.1"/>
    <property type="molecule type" value="Genomic_DNA"/>
</dbReference>
<dbReference type="AlphaFoldDB" id="A0A917F9I3"/>
<keyword evidence="11" id="KW-0413">Isomerase</keyword>
<dbReference type="PROSITE" id="PS00166">
    <property type="entry name" value="ENOYL_COA_HYDRATASE"/>
    <property type="match status" value="1"/>
</dbReference>
<dbReference type="Proteomes" id="UP000632498">
    <property type="component" value="Unassembled WGS sequence"/>
</dbReference>
<dbReference type="Gene3D" id="3.90.226.10">
    <property type="entry name" value="2-enoyl-CoA Hydratase, Chain A, domain 1"/>
    <property type="match status" value="1"/>
</dbReference>
<evidence type="ECO:0000313" key="19">
    <source>
        <dbReference type="Proteomes" id="UP000632498"/>
    </source>
</evidence>
<organism evidence="18 19">
    <name type="scientific">Terasakiella brassicae</name>
    <dbReference type="NCBI Taxonomy" id="1634917"/>
    <lineage>
        <taxon>Bacteria</taxon>
        <taxon>Pseudomonadati</taxon>
        <taxon>Pseudomonadota</taxon>
        <taxon>Alphaproteobacteria</taxon>
        <taxon>Rhodospirillales</taxon>
        <taxon>Terasakiellaceae</taxon>
        <taxon>Terasakiella</taxon>
    </lineage>
</organism>
<evidence type="ECO:0000256" key="4">
    <source>
        <dbReference type="ARBA" id="ARBA00011245"/>
    </source>
</evidence>
<keyword evidence="19" id="KW-1185">Reference proteome</keyword>
<dbReference type="FunFam" id="1.10.1040.50:FF:000006">
    <property type="entry name" value="Peroxisomal bifunctional enzyme"/>
    <property type="match status" value="1"/>
</dbReference>
<keyword evidence="10" id="KW-0576">Peroxisome</keyword>
<proteinExistence type="inferred from homology"/>
<dbReference type="RefSeq" id="WP_188662303.1">
    <property type="nucleotide sequence ID" value="NZ_BMHV01000005.1"/>
</dbReference>
<dbReference type="SUPFAM" id="SSF51735">
    <property type="entry name" value="NAD(P)-binding Rossmann-fold domains"/>
    <property type="match status" value="1"/>
</dbReference>
<reference evidence="18" key="2">
    <citation type="submission" date="2020-09" db="EMBL/GenBank/DDBJ databases">
        <authorList>
            <person name="Sun Q."/>
            <person name="Zhou Y."/>
        </authorList>
    </citation>
    <scope>NUCLEOTIDE SEQUENCE</scope>
    <source>
        <strain evidence="18">CGMCC 1.15254</strain>
    </source>
</reference>
<evidence type="ECO:0000256" key="14">
    <source>
        <dbReference type="ARBA" id="ARBA00049556"/>
    </source>
</evidence>
<comment type="pathway">
    <text evidence="2">Lipid metabolism; fatty acid beta-oxidation.</text>
</comment>
<dbReference type="InterPro" id="IPR008927">
    <property type="entry name" value="6-PGluconate_DH-like_C_sf"/>
</dbReference>
<protein>
    <submittedName>
        <fullName evidence="18">3-hydroxyacyl-CoA dehydrogenase</fullName>
    </submittedName>
</protein>
<evidence type="ECO:0000313" key="18">
    <source>
        <dbReference type="EMBL" id="GGF58386.1"/>
    </source>
</evidence>
<dbReference type="GO" id="GO:0016853">
    <property type="term" value="F:isomerase activity"/>
    <property type="evidence" value="ECO:0007669"/>
    <property type="project" value="UniProtKB-KW"/>
</dbReference>
<feature type="domain" description="3-hydroxyacyl-CoA dehydrogenase NAD binding" evidence="17">
    <location>
        <begin position="296"/>
        <end position="472"/>
    </location>
</feature>
<dbReference type="PANTHER" id="PTHR23309:SF49">
    <property type="entry name" value="PEROXISOMAL BIFUNCTIONAL ENZYME"/>
    <property type="match status" value="1"/>
</dbReference>
<gene>
    <name evidence="18" type="ORF">GCM10011332_09930</name>
</gene>
<keyword evidence="12" id="KW-0456">Lyase</keyword>
<comment type="similarity">
    <text evidence="15">Belongs to the enoyl-CoA hydratase/isomerase family.</text>
</comment>
<evidence type="ECO:0000256" key="5">
    <source>
        <dbReference type="ARBA" id="ARBA00022832"/>
    </source>
</evidence>
<dbReference type="InterPro" id="IPR018376">
    <property type="entry name" value="Enoyl-CoA_hyd/isom_CS"/>
</dbReference>
<dbReference type="Pfam" id="PF00725">
    <property type="entry name" value="3HCDH"/>
    <property type="match status" value="2"/>
</dbReference>
<keyword evidence="6" id="KW-0442">Lipid degradation</keyword>
<dbReference type="Pfam" id="PF00378">
    <property type="entry name" value="ECH_1"/>
    <property type="match status" value="1"/>
</dbReference>
<dbReference type="InterPro" id="IPR006108">
    <property type="entry name" value="3HC_DH_C"/>
</dbReference>
<comment type="catalytic activity">
    <reaction evidence="14">
        <text>a (3S)-3-hydroxyacyl-CoA + NAD(+) = a 3-oxoacyl-CoA + NADH + H(+)</text>
        <dbReference type="Rhea" id="RHEA:22432"/>
        <dbReference type="ChEBI" id="CHEBI:15378"/>
        <dbReference type="ChEBI" id="CHEBI:57318"/>
        <dbReference type="ChEBI" id="CHEBI:57540"/>
        <dbReference type="ChEBI" id="CHEBI:57945"/>
        <dbReference type="ChEBI" id="CHEBI:90726"/>
        <dbReference type="EC" id="1.1.1.35"/>
    </reaction>
</comment>
<dbReference type="CDD" id="cd06558">
    <property type="entry name" value="crotonase-like"/>
    <property type="match status" value="1"/>
</dbReference>
<dbReference type="Gene3D" id="1.10.1040.50">
    <property type="match status" value="1"/>
</dbReference>
<sequence length="701" mass="76921">MSPVSYEIIENIGIITIDNPPVNALSHAVRVGLVETVHQAQNDESDALLLICTGKTFIAGADISEFGKPPQEPFLPDVLNTLEQSDKLIVAALHGQALGGGFETALSCHYRCALASAKVGLPEVNLGLLPGAGGTQRTPRLAGVKVALDLILSGKPISASTALEDHLIDHVFAEGDLKTQALAYTKGLVAQKAPLRRASEQEIDQNSFDGAIFDQYRKTYAKKLRNQNSPQLIVDCVEAATKENFTDGMKIERDAFLQCRASDQSAGLRHIFFAERQAAKIKDLPRDTATRDIQSIAIIGAGLMGGGIAMNFANAGIPVKMLEINDDALNKGLANVAKIYRSMAAKNRISPKESEKRIALISGTTDYNDLQDVDLVIEAVFESIEVKKDVFTKLDQVCKDGAILATNTSYLDINEIAQFTKRPQDVIGLHFFSPAHIMKLLEIVRADETVDDVMASAMALARKIKKVPVQARVCYGFIGNRMLRQYQREVQMCLIEGASPEQIDKSMMDWGMAMGPLMVADLAGLDISYKARQALSDEQKGDPKSYRIPDVLFEMGRIGQKSGSGYYIYDPQTKARTADPSVNDIIEREAAAFGVTRKAMSDEEVLNRLSLALINEGFKILEEGIAQRASDIDVVYCFGYGFPKYRGGPMLFAQTRGLDKVYQDICAYRESHGDLYWTPSKLLQNLVETNTSLSDWEESTQ</sequence>
<reference evidence="18" key="1">
    <citation type="journal article" date="2014" name="Int. J. Syst. Evol. Microbiol.">
        <title>Complete genome sequence of Corynebacterium casei LMG S-19264T (=DSM 44701T), isolated from a smear-ripened cheese.</title>
        <authorList>
            <consortium name="US DOE Joint Genome Institute (JGI-PGF)"/>
            <person name="Walter F."/>
            <person name="Albersmeier A."/>
            <person name="Kalinowski J."/>
            <person name="Ruckert C."/>
        </authorList>
    </citation>
    <scope>NUCLEOTIDE SEQUENCE</scope>
    <source>
        <strain evidence="18">CGMCC 1.15254</strain>
    </source>
</reference>
<comment type="subunit">
    <text evidence="4">Monomer.</text>
</comment>
<name>A0A917F9I3_9PROT</name>
<keyword evidence="5" id="KW-0276">Fatty acid metabolism</keyword>
<dbReference type="InterPro" id="IPR029045">
    <property type="entry name" value="ClpP/crotonase-like_dom_sf"/>
</dbReference>
<dbReference type="GO" id="GO:0006635">
    <property type="term" value="P:fatty acid beta-oxidation"/>
    <property type="evidence" value="ECO:0007669"/>
    <property type="project" value="TreeGrafter"/>
</dbReference>
<comment type="similarity">
    <text evidence="3">In the N-terminal section; belongs to the enoyl-CoA hydratase/isomerase family.</text>
</comment>
<evidence type="ECO:0000256" key="8">
    <source>
        <dbReference type="ARBA" id="ARBA00023027"/>
    </source>
</evidence>
<evidence type="ECO:0000256" key="6">
    <source>
        <dbReference type="ARBA" id="ARBA00022963"/>
    </source>
</evidence>
<evidence type="ECO:0000256" key="7">
    <source>
        <dbReference type="ARBA" id="ARBA00023002"/>
    </source>
</evidence>
<evidence type="ECO:0000256" key="15">
    <source>
        <dbReference type="RuleBase" id="RU003707"/>
    </source>
</evidence>
<evidence type="ECO:0000256" key="13">
    <source>
        <dbReference type="ARBA" id="ARBA00023268"/>
    </source>
</evidence>
<keyword evidence="9" id="KW-0443">Lipid metabolism</keyword>
<dbReference type="GO" id="GO:0004300">
    <property type="term" value="F:enoyl-CoA hydratase activity"/>
    <property type="evidence" value="ECO:0007669"/>
    <property type="project" value="UniProtKB-ARBA"/>
</dbReference>
<comment type="caution">
    <text evidence="18">The sequence shown here is derived from an EMBL/GenBank/DDBJ whole genome shotgun (WGS) entry which is preliminary data.</text>
</comment>
<dbReference type="Gene3D" id="3.40.50.720">
    <property type="entry name" value="NAD(P)-binding Rossmann-like Domain"/>
    <property type="match status" value="1"/>
</dbReference>
<evidence type="ECO:0000259" key="17">
    <source>
        <dbReference type="Pfam" id="PF02737"/>
    </source>
</evidence>
<evidence type="ECO:0000256" key="9">
    <source>
        <dbReference type="ARBA" id="ARBA00023098"/>
    </source>
</evidence>
<dbReference type="SUPFAM" id="SSF52096">
    <property type="entry name" value="ClpP/crotonase"/>
    <property type="match status" value="1"/>
</dbReference>
<dbReference type="Pfam" id="PF02737">
    <property type="entry name" value="3HCDH_N"/>
    <property type="match status" value="1"/>
</dbReference>
<feature type="domain" description="3-hydroxyacyl-CoA dehydrogenase C-terminal" evidence="16">
    <location>
        <begin position="605"/>
        <end position="690"/>
    </location>
</feature>
<dbReference type="InterPro" id="IPR006176">
    <property type="entry name" value="3-OHacyl-CoA_DH_NAD-bd"/>
</dbReference>
<keyword evidence="7" id="KW-0560">Oxidoreductase</keyword>